<dbReference type="OrthoDB" id="10250320at2759"/>
<dbReference type="GO" id="GO:0019901">
    <property type="term" value="F:protein kinase binding"/>
    <property type="evidence" value="ECO:0007669"/>
    <property type="project" value="InterPro"/>
</dbReference>
<feature type="domain" description="Cyclin N-terminal" evidence="2">
    <location>
        <begin position="61"/>
        <end position="159"/>
    </location>
</feature>
<dbReference type="PANTHER" id="PTHR15615:SF10">
    <property type="entry name" value="PHO85 CYCLIN-2-RELATED"/>
    <property type="match status" value="1"/>
</dbReference>
<protein>
    <recommendedName>
        <fullName evidence="2">Cyclin N-terminal domain-containing protein</fullName>
    </recommendedName>
</protein>
<dbReference type="InterPro" id="IPR006671">
    <property type="entry name" value="Cyclin_N"/>
</dbReference>
<feature type="compositionally biased region" description="Low complexity" evidence="1">
    <location>
        <begin position="228"/>
        <end position="238"/>
    </location>
</feature>
<comment type="caution">
    <text evidence="3">The sequence shown here is derived from an EMBL/GenBank/DDBJ whole genome shotgun (WGS) entry which is preliminary data.</text>
</comment>
<evidence type="ECO:0000256" key="1">
    <source>
        <dbReference type="SAM" id="MobiDB-lite"/>
    </source>
</evidence>
<keyword evidence="4" id="KW-1185">Reference proteome</keyword>
<dbReference type="InterPro" id="IPR013922">
    <property type="entry name" value="Cyclin_PHO80-like"/>
</dbReference>
<dbReference type="GO" id="GO:0016538">
    <property type="term" value="F:cyclin-dependent protein serine/threonine kinase regulator activity"/>
    <property type="evidence" value="ECO:0007669"/>
    <property type="project" value="TreeGrafter"/>
</dbReference>
<feature type="region of interest" description="Disordered" evidence="1">
    <location>
        <begin position="213"/>
        <end position="238"/>
    </location>
</feature>
<dbReference type="GO" id="GO:0000307">
    <property type="term" value="C:cyclin-dependent protein kinase holoenzyme complex"/>
    <property type="evidence" value="ECO:0007669"/>
    <property type="project" value="TreeGrafter"/>
</dbReference>
<accession>A0A9P8Q101</accession>
<name>A0A9P8Q101_WICPI</name>
<proteinExistence type="predicted"/>
<sequence>MSNAEALSHFLRKQVSSEMVQYLVDTTSTLIKTSEEQHSDSLYPTPPGSPCKLSTPEPVISLFKFIANLIHHTNVQTPTLMASLVYLNRLKKILPSTVYGIATTRHRIFLGCLILAAKTLNDSSPVNKHWSKATDGLLTTVEINTIERELLEYLRWDLTIREEDLYNSLGFFIIPIKAKLKRKTEAQVLQRQNFYISSAMNSTSTRLSTIIQNTPSLSTPSPSPRGLPPSSRLPYSTSQASVQSSVPSLMSASSSRSTLASATSMASLDRYVSNESHSRHLRVKNINTLPTHSEEEAGYVKKYHSQRISLNSNRASVAPVVQIV</sequence>
<dbReference type="GO" id="GO:0005634">
    <property type="term" value="C:nucleus"/>
    <property type="evidence" value="ECO:0007669"/>
    <property type="project" value="TreeGrafter"/>
</dbReference>
<dbReference type="AlphaFoldDB" id="A0A9P8Q101"/>
<dbReference type="InterPro" id="IPR036915">
    <property type="entry name" value="Cyclin-like_sf"/>
</dbReference>
<organism evidence="3 4">
    <name type="scientific">Wickerhamomyces pijperi</name>
    <name type="common">Yeast</name>
    <name type="synonym">Pichia pijperi</name>
    <dbReference type="NCBI Taxonomy" id="599730"/>
    <lineage>
        <taxon>Eukaryota</taxon>
        <taxon>Fungi</taxon>
        <taxon>Dikarya</taxon>
        <taxon>Ascomycota</taxon>
        <taxon>Saccharomycotina</taxon>
        <taxon>Saccharomycetes</taxon>
        <taxon>Phaffomycetales</taxon>
        <taxon>Wickerhamomycetaceae</taxon>
        <taxon>Wickerhamomyces</taxon>
    </lineage>
</organism>
<reference evidence="3" key="2">
    <citation type="submission" date="2021-01" db="EMBL/GenBank/DDBJ databases">
        <authorList>
            <person name="Schikora-Tamarit M.A."/>
        </authorList>
    </citation>
    <scope>NUCLEOTIDE SEQUENCE</scope>
    <source>
        <strain evidence="3">CBS2887</strain>
    </source>
</reference>
<dbReference type="GO" id="GO:0051726">
    <property type="term" value="P:regulation of cell cycle"/>
    <property type="evidence" value="ECO:0007669"/>
    <property type="project" value="InterPro"/>
</dbReference>
<dbReference type="Gene3D" id="1.10.472.10">
    <property type="entry name" value="Cyclin-like"/>
    <property type="match status" value="1"/>
</dbReference>
<dbReference type="SUPFAM" id="SSF47954">
    <property type="entry name" value="Cyclin-like"/>
    <property type="match status" value="1"/>
</dbReference>
<dbReference type="CDD" id="cd20557">
    <property type="entry name" value="CYCLIN_ScPCL1-like"/>
    <property type="match status" value="1"/>
</dbReference>
<reference evidence="3" key="1">
    <citation type="journal article" date="2021" name="Open Biol.">
        <title>Shared evolutionary footprints suggest mitochondrial oxidative damage underlies multiple complex I losses in fungi.</title>
        <authorList>
            <person name="Schikora-Tamarit M.A."/>
            <person name="Marcet-Houben M."/>
            <person name="Nosek J."/>
            <person name="Gabaldon T."/>
        </authorList>
    </citation>
    <scope>NUCLEOTIDE SEQUENCE</scope>
    <source>
        <strain evidence="3">CBS2887</strain>
    </source>
</reference>
<dbReference type="InterPro" id="IPR012104">
    <property type="entry name" value="PHO85_cyclin_1/2/9"/>
</dbReference>
<evidence type="ECO:0000313" key="3">
    <source>
        <dbReference type="EMBL" id="KAH3682202.1"/>
    </source>
</evidence>
<gene>
    <name evidence="3" type="ORF">WICPIJ_006823</name>
</gene>
<dbReference type="PANTHER" id="PTHR15615">
    <property type="match status" value="1"/>
</dbReference>
<evidence type="ECO:0000313" key="4">
    <source>
        <dbReference type="Proteomes" id="UP000774326"/>
    </source>
</evidence>
<dbReference type="EMBL" id="JAEUBG010003860">
    <property type="protein sequence ID" value="KAH3682202.1"/>
    <property type="molecule type" value="Genomic_DNA"/>
</dbReference>
<dbReference type="Proteomes" id="UP000774326">
    <property type="component" value="Unassembled WGS sequence"/>
</dbReference>
<dbReference type="Pfam" id="PF00134">
    <property type="entry name" value="Cyclin_N"/>
    <property type="match status" value="1"/>
</dbReference>
<dbReference type="PIRSF" id="PIRSF016511">
    <property type="entry name" value="Cyclin_Pcl"/>
    <property type="match status" value="1"/>
</dbReference>
<evidence type="ECO:0000259" key="2">
    <source>
        <dbReference type="Pfam" id="PF00134"/>
    </source>
</evidence>